<name>A0A217EQT5_9CAUD</name>
<proteinExistence type="predicted"/>
<sequence length="108" mass="12124">MIKKVTIASLVFFVALLGGCSQKPSKDVAVEQAQSFIQEKVDLESLKFKDYEVKEIGEDSYRIVGTFTIQPNGVVSTIIYSIDATYDESTGEWLFENIQVHDLADLNR</sequence>
<evidence type="ECO:0000313" key="2">
    <source>
        <dbReference type="Proteomes" id="UP000224660"/>
    </source>
</evidence>
<evidence type="ECO:0000313" key="1">
    <source>
        <dbReference type="EMBL" id="APZ82418.1"/>
    </source>
</evidence>
<gene>
    <name evidence="1" type="ORF">Goe2_c18200</name>
</gene>
<dbReference type="EMBL" id="KY368639">
    <property type="protein sequence ID" value="APZ82418.1"/>
    <property type="molecule type" value="Genomic_DNA"/>
</dbReference>
<reference evidence="1 2" key="1">
    <citation type="journal article" date="2017" name="Viruses">
        <title>Characterization of Bacillus subtilis Viruses vB_BsuM-Goe2 and vB_BsuM-Goe3.</title>
        <authorList>
            <person name="Willms I.M."/>
            <person name="Hoppert M."/>
            <person name="Hertel R."/>
        </authorList>
    </citation>
    <scope>NUCLEOTIDE SEQUENCE [LARGE SCALE GENOMIC DNA]</scope>
</reference>
<dbReference type="Proteomes" id="UP000224660">
    <property type="component" value="Segment"/>
</dbReference>
<protein>
    <submittedName>
        <fullName evidence="1">Uncharacterized protein</fullName>
    </submittedName>
</protein>
<organism evidence="1 2">
    <name type="scientific">Bacillus phage vB_BsuM-Goe2</name>
    <dbReference type="NCBI Taxonomy" id="1933062"/>
    <lineage>
        <taxon>Viruses</taxon>
        <taxon>Duplodnaviria</taxon>
        <taxon>Heunggongvirae</taxon>
        <taxon>Uroviricota</taxon>
        <taxon>Caudoviricetes</taxon>
        <taxon>Herelleviridae</taxon>
        <taxon>Spounavirinae</taxon>
        <taxon>Okubovirus</taxon>
        <taxon>Okubovirus camphawk</taxon>
    </lineage>
</organism>
<accession>A0A217EQT5</accession>
<dbReference type="PROSITE" id="PS51257">
    <property type="entry name" value="PROKAR_LIPOPROTEIN"/>
    <property type="match status" value="1"/>
</dbReference>